<keyword evidence="1" id="KW-0472">Membrane</keyword>
<dbReference type="GO" id="GO:0016717">
    <property type="term" value="F:oxidoreductase activity, acting on paired donors, with oxidation of a pair of donors resulting in the reduction of molecular oxygen to two molecules of water"/>
    <property type="evidence" value="ECO:0007669"/>
    <property type="project" value="TreeGrafter"/>
</dbReference>
<dbReference type="AlphaFoldDB" id="A0A7W6LNB1"/>
<dbReference type="PANTHER" id="PTHR19353:SF19">
    <property type="entry name" value="DELTA(5) FATTY ACID DESATURASE C-RELATED"/>
    <property type="match status" value="1"/>
</dbReference>
<dbReference type="RefSeq" id="WP_188080494.1">
    <property type="nucleotide sequence ID" value="NZ_JACIEU010000001.1"/>
</dbReference>
<dbReference type="GO" id="GO:0016020">
    <property type="term" value="C:membrane"/>
    <property type="evidence" value="ECO:0007669"/>
    <property type="project" value="TreeGrafter"/>
</dbReference>
<keyword evidence="1" id="KW-1133">Transmembrane helix</keyword>
<evidence type="ECO:0000256" key="1">
    <source>
        <dbReference type="SAM" id="Phobius"/>
    </source>
</evidence>
<reference evidence="3 4" key="1">
    <citation type="submission" date="2020-08" db="EMBL/GenBank/DDBJ databases">
        <title>Genomic Encyclopedia of Type Strains, Phase IV (KMG-IV): sequencing the most valuable type-strain genomes for metagenomic binning, comparative biology and taxonomic classification.</title>
        <authorList>
            <person name="Goeker M."/>
        </authorList>
    </citation>
    <scope>NUCLEOTIDE SEQUENCE [LARGE SCALE GENOMIC DNA]</scope>
    <source>
        <strain evidence="3 4">DSM 19371</strain>
    </source>
</reference>
<dbReference type="PANTHER" id="PTHR19353">
    <property type="entry name" value="FATTY ACID DESATURASE 2"/>
    <property type="match status" value="1"/>
</dbReference>
<organism evidence="3 4">
    <name type="scientific">Sphingobium scionense</name>
    <dbReference type="NCBI Taxonomy" id="1404341"/>
    <lineage>
        <taxon>Bacteria</taxon>
        <taxon>Pseudomonadati</taxon>
        <taxon>Pseudomonadota</taxon>
        <taxon>Alphaproteobacteria</taxon>
        <taxon>Sphingomonadales</taxon>
        <taxon>Sphingomonadaceae</taxon>
        <taxon>Sphingobium</taxon>
    </lineage>
</organism>
<keyword evidence="1" id="KW-0812">Transmembrane</keyword>
<accession>A0A7W6LNB1</accession>
<name>A0A7W6LNB1_9SPHN</name>
<dbReference type="InterPro" id="IPR012171">
    <property type="entry name" value="Fatty_acid_desaturase"/>
</dbReference>
<evidence type="ECO:0000313" key="4">
    <source>
        <dbReference type="Proteomes" id="UP000590524"/>
    </source>
</evidence>
<dbReference type="CDD" id="cd03510">
    <property type="entry name" value="Rhizobitoxine-FADS-like"/>
    <property type="match status" value="1"/>
</dbReference>
<dbReference type="Proteomes" id="UP000590524">
    <property type="component" value="Unassembled WGS sequence"/>
</dbReference>
<dbReference type="GO" id="GO:0008610">
    <property type="term" value="P:lipid biosynthetic process"/>
    <property type="evidence" value="ECO:0007669"/>
    <property type="project" value="UniProtKB-ARBA"/>
</dbReference>
<feature type="transmembrane region" description="Helical" evidence="1">
    <location>
        <begin position="100"/>
        <end position="119"/>
    </location>
</feature>
<evidence type="ECO:0000313" key="3">
    <source>
        <dbReference type="EMBL" id="MBB4146558.1"/>
    </source>
</evidence>
<gene>
    <name evidence="3" type="ORF">GGQ90_000311</name>
</gene>
<comment type="caution">
    <text evidence="3">The sequence shown here is derived from an EMBL/GenBank/DDBJ whole genome shotgun (WGS) entry which is preliminary data.</text>
</comment>
<sequence>MEDAAQDRAPGYRYSRRATLSLIRQLSVVPNWRNGFLLILQWAVIVAACVIAIRVDRWPAYLIAGIVIGTRIQVLAVMMHEACHGMLFSNRRVNDLIGDLFVAYPFALSVDLYRAAHMVHHRHTNTMRDYDYRAARKDSDQDFPKDGRAMAVLLLRSLTGVNYYRVARPARVWSPLANFHNPMRFGFDFRLALRIRYVVWAVLVYGLILWSPWRWQILGLFLIPQFLWMNVFNRIRAMAEHNGVTDESEIRGTRTVIPTLIDRILIGPLNVSYHLEHHLFPSVPWHNLRRLHRHLMASDPLYAQDAHVTRGYWAMIRELMPPPGAGDSNRRAVPVEANS</sequence>
<keyword evidence="4" id="KW-1185">Reference proteome</keyword>
<feature type="domain" description="Fatty acid desaturase" evidence="2">
    <location>
        <begin position="58"/>
        <end position="301"/>
    </location>
</feature>
<dbReference type="EMBL" id="JACIEU010000001">
    <property type="protein sequence ID" value="MBB4146558.1"/>
    <property type="molecule type" value="Genomic_DNA"/>
</dbReference>
<proteinExistence type="predicted"/>
<feature type="transmembrane region" description="Helical" evidence="1">
    <location>
        <begin position="191"/>
        <end position="209"/>
    </location>
</feature>
<evidence type="ECO:0000259" key="2">
    <source>
        <dbReference type="Pfam" id="PF00487"/>
    </source>
</evidence>
<protein>
    <submittedName>
        <fullName evidence="3">Fatty acid desaturase</fullName>
    </submittedName>
</protein>
<feature type="transmembrane region" description="Helical" evidence="1">
    <location>
        <begin position="215"/>
        <end position="232"/>
    </location>
</feature>
<feature type="transmembrane region" description="Helical" evidence="1">
    <location>
        <begin position="35"/>
        <end position="53"/>
    </location>
</feature>
<dbReference type="Pfam" id="PF00487">
    <property type="entry name" value="FA_desaturase"/>
    <property type="match status" value="1"/>
</dbReference>
<feature type="transmembrane region" description="Helical" evidence="1">
    <location>
        <begin position="60"/>
        <end position="80"/>
    </location>
</feature>
<dbReference type="InterPro" id="IPR005804">
    <property type="entry name" value="FA_desaturase_dom"/>
</dbReference>